<feature type="domain" description="CHAT" evidence="1">
    <location>
        <begin position="75"/>
        <end position="342"/>
    </location>
</feature>
<dbReference type="Proteomes" id="UP000642284">
    <property type="component" value="Unassembled WGS sequence"/>
</dbReference>
<comment type="caution">
    <text evidence="2">The sequence shown here is derived from an EMBL/GenBank/DDBJ whole genome shotgun (WGS) entry which is preliminary data.</text>
</comment>
<dbReference type="EMBL" id="JACTVJ010000002">
    <property type="protein sequence ID" value="MBC9711573.1"/>
    <property type="molecule type" value="Genomic_DNA"/>
</dbReference>
<dbReference type="Pfam" id="PF00400">
    <property type="entry name" value="WD40"/>
    <property type="match status" value="1"/>
</dbReference>
<proteinExistence type="predicted"/>
<dbReference type="InterPro" id="IPR011047">
    <property type="entry name" value="Quinoprotein_ADH-like_sf"/>
</dbReference>
<dbReference type="PANTHER" id="PTHR19879">
    <property type="entry name" value="TRANSCRIPTION INITIATION FACTOR TFIID"/>
    <property type="match status" value="1"/>
</dbReference>
<gene>
    <name evidence="2" type="ORF">H9Y04_03175</name>
</gene>
<dbReference type="RefSeq" id="WP_187812078.1">
    <property type="nucleotide sequence ID" value="NZ_JACTVJ010000002.1"/>
</dbReference>
<dbReference type="InterPro" id="IPR024983">
    <property type="entry name" value="CHAT_dom"/>
</dbReference>
<dbReference type="SUPFAM" id="SSF50998">
    <property type="entry name" value="Quinoprotein alcohol dehydrogenase-like"/>
    <property type="match status" value="1"/>
</dbReference>
<accession>A0ABR7S827</accession>
<evidence type="ECO:0000313" key="3">
    <source>
        <dbReference type="Proteomes" id="UP000642284"/>
    </source>
</evidence>
<sequence>MSMVDFQADVGPAGPDAYQVTLRTADGAEASTDHVGLPVGAQELRMLCARIPDAILASSAVVRRSAPPEERPVQELGRILFDILMAGEGRALFATARHRAAEADRSLRLVLRVRPPELARLPWEFLFDSAENSYVCTTVALVRRPELAVPQRPLTVAAPLRILCMAARPDGLDPLAVQSERERLGDALSDLRRAGLIELGWVEGETWRALRTALTRRGPWHALHFIGHGGFDPVAQEVTLALAGEDGGTYQLGAENLAMMLDDHRSLRLVVLNACETGRSAAGDPFSSMGGALLRAGVPAALTMQYAISDRAAVEFGRTFYEGLAHRVPVDATVTEARKAIRLALPGTLEWGTPVLHMRAVDGVLFEAGEVGDIAVAGRAAGVSAQSGGTGTEPVSPGPVRTDESVRADLGRYFRDRRAGGADSKALAFSRFFHGVTFAGADSERGLGAWSSPRKRTLIGPRQPRATSVGGVKYPSSLAFSDDSRLLAIGCHGRVAVVVDQAGERVCRVRPGGQVPEAAPSSFRYQDRVLAVAFDAADGALAAVAGASVHTWSCGTGASLTRRDLAAGGIFDVASVADGGRVVATGEYGRVRLTGPGDRTRTLQVAGHVETLALSVDGTLLAAVCEAKWGYKTARRHSEVLVWDGASGGELLRLPHDDSVRAVAFSRDGGRLATASGASVCIRDLRTGRRVIEIPQRAEVQDLAFGPDGLTIAVAHRWGATVWRRPKAVAMRDEMFSTVWGEQRAIDSWEHRSPPAGGESSDARSGTRAIAFSRDGSLLAVIEGTKVLLLHLT</sequence>
<organism evidence="2 3">
    <name type="scientific">Streptomyces polyasparticus</name>
    <dbReference type="NCBI Taxonomy" id="2767826"/>
    <lineage>
        <taxon>Bacteria</taxon>
        <taxon>Bacillati</taxon>
        <taxon>Actinomycetota</taxon>
        <taxon>Actinomycetes</taxon>
        <taxon>Kitasatosporales</taxon>
        <taxon>Streptomycetaceae</taxon>
        <taxon>Streptomyces</taxon>
    </lineage>
</organism>
<protein>
    <submittedName>
        <fullName evidence="2">CHAT domain-containing protein</fullName>
    </submittedName>
</protein>
<name>A0ABR7S827_9ACTN</name>
<keyword evidence="3" id="KW-1185">Reference proteome</keyword>
<dbReference type="SMART" id="SM00320">
    <property type="entry name" value="WD40"/>
    <property type="match status" value="4"/>
</dbReference>
<dbReference type="Pfam" id="PF12770">
    <property type="entry name" value="CHAT"/>
    <property type="match status" value="1"/>
</dbReference>
<evidence type="ECO:0000313" key="2">
    <source>
        <dbReference type="EMBL" id="MBC9711573.1"/>
    </source>
</evidence>
<dbReference type="InterPro" id="IPR001680">
    <property type="entry name" value="WD40_rpt"/>
</dbReference>
<dbReference type="Gene3D" id="2.130.10.10">
    <property type="entry name" value="YVTN repeat-like/Quinoprotein amine dehydrogenase"/>
    <property type="match status" value="2"/>
</dbReference>
<reference evidence="2 3" key="1">
    <citation type="submission" date="2020-08" db="EMBL/GenBank/DDBJ databases">
        <title>Genemic of Streptomyces polyaspartic.</title>
        <authorList>
            <person name="Liu W."/>
        </authorList>
    </citation>
    <scope>NUCLEOTIDE SEQUENCE [LARGE SCALE GENOMIC DNA]</scope>
    <source>
        <strain evidence="2 3">TRM66268-LWL</strain>
    </source>
</reference>
<dbReference type="InterPro" id="IPR015943">
    <property type="entry name" value="WD40/YVTN_repeat-like_dom_sf"/>
</dbReference>
<dbReference type="PANTHER" id="PTHR19879:SF9">
    <property type="entry name" value="TRANSCRIPTION INITIATION FACTOR TFIID SUBUNIT 5"/>
    <property type="match status" value="1"/>
</dbReference>
<evidence type="ECO:0000259" key="1">
    <source>
        <dbReference type="Pfam" id="PF12770"/>
    </source>
</evidence>